<evidence type="ECO:0008006" key="4">
    <source>
        <dbReference type="Google" id="ProtNLM"/>
    </source>
</evidence>
<feature type="transmembrane region" description="Helical" evidence="1">
    <location>
        <begin position="77"/>
        <end position="96"/>
    </location>
</feature>
<evidence type="ECO:0000313" key="2">
    <source>
        <dbReference type="EMBL" id="BAO44999.1"/>
    </source>
</evidence>
<organism evidence="2 3">
    <name type="scientific">Thiolapillus brandeum</name>
    <dbReference type="NCBI Taxonomy" id="1076588"/>
    <lineage>
        <taxon>Bacteria</taxon>
        <taxon>Pseudomonadati</taxon>
        <taxon>Pseudomonadota</taxon>
        <taxon>Gammaproteobacteria</taxon>
        <taxon>Chromatiales</taxon>
        <taxon>Sedimenticolaceae</taxon>
        <taxon>Thiolapillus</taxon>
    </lineage>
</organism>
<accession>A0A7U6GK26</accession>
<feature type="transmembrane region" description="Helical" evidence="1">
    <location>
        <begin position="155"/>
        <end position="176"/>
    </location>
</feature>
<feature type="transmembrane region" description="Helical" evidence="1">
    <location>
        <begin position="20"/>
        <end position="42"/>
    </location>
</feature>
<name>A0A7U6GK26_9GAMM</name>
<feature type="transmembrane region" description="Helical" evidence="1">
    <location>
        <begin position="183"/>
        <end position="204"/>
    </location>
</feature>
<proteinExistence type="predicted"/>
<protein>
    <recommendedName>
        <fullName evidence="4">ABC transporter permease</fullName>
    </recommendedName>
</protein>
<evidence type="ECO:0000256" key="1">
    <source>
        <dbReference type="SAM" id="Phobius"/>
    </source>
</evidence>
<evidence type="ECO:0000313" key="3">
    <source>
        <dbReference type="Proteomes" id="UP000031631"/>
    </source>
</evidence>
<dbReference type="KEGG" id="tbn:TBH_C2087"/>
<dbReference type="AlphaFoldDB" id="A0A7U6GK26"/>
<keyword evidence="3" id="KW-1185">Reference proteome</keyword>
<sequence>MAWSDRHLLWLLFRQDMRSLLGFSSLWITLIILSLLVGYSFVQALDLFSQASRTALAYPELGAGLNPVEGIFVPTLGAYYLVETLLLPFVVIRLVGQDRQTGNLKLLLQLPLSPMKLNIAKLAAVSVTGLLLAIPALVAIVAWQYLGGSLYAPELATLLLGHVLYTLAIACIAMFAATVSSTLASAAIICLSITLGSWVLDFAISSGDWPGWLSQASMTTLLRQFENGLLSSTNIILFLAIAALFFFLASVFLPAGRFLSSHLTAVFRGVLVFALAAWVAIQFPHYLDTTEDRRHSFNPADERALKALPAPLEITVHMNLDDSRLYDFQRSVLSRLRRLVPQLHIRYLESASKGLFGAPENDQYGLIEYRYQGRHDQSYSTSSREVLPLIHALAGQQVSPEPVPPYTGHPLVVEAHAVQWLFYLVIPLFFLFGAVIFRYPKLFYWRLES</sequence>
<feature type="transmembrane region" description="Helical" evidence="1">
    <location>
        <begin position="235"/>
        <end position="253"/>
    </location>
</feature>
<keyword evidence="1" id="KW-1133">Transmembrane helix</keyword>
<keyword evidence="1" id="KW-0812">Transmembrane</keyword>
<feature type="transmembrane region" description="Helical" evidence="1">
    <location>
        <begin position="117"/>
        <end position="143"/>
    </location>
</feature>
<dbReference type="RefSeq" id="WP_052470101.1">
    <property type="nucleotide sequence ID" value="NZ_AP012273.1"/>
</dbReference>
<dbReference type="EMBL" id="AP012273">
    <property type="protein sequence ID" value="BAO44999.1"/>
    <property type="molecule type" value="Genomic_DNA"/>
</dbReference>
<feature type="transmembrane region" description="Helical" evidence="1">
    <location>
        <begin position="420"/>
        <end position="439"/>
    </location>
</feature>
<dbReference type="OrthoDB" id="127555at2"/>
<feature type="transmembrane region" description="Helical" evidence="1">
    <location>
        <begin position="265"/>
        <end position="287"/>
    </location>
</feature>
<gene>
    <name evidence="2" type="ORF">TBH_C2087</name>
</gene>
<reference evidence="2 3" key="1">
    <citation type="journal article" date="2014" name="PLoS ONE">
        <title>Physiological and genomic features of a novel sulfur-oxidizing gammaproteobacterium belonging to a previously uncultivated symbiotic lineage isolated from a hydrothermal vent.</title>
        <authorList>
            <person name="Nunoura T."/>
            <person name="Takaki Y."/>
            <person name="Kazama H."/>
            <person name="Kakuta J."/>
            <person name="Shimamura S."/>
            <person name="Makita H."/>
            <person name="Hirai M."/>
            <person name="Miyazaki M."/>
            <person name="Takai K."/>
        </authorList>
    </citation>
    <scope>NUCLEOTIDE SEQUENCE [LARGE SCALE GENOMIC DNA]</scope>
    <source>
        <strain evidence="2 3">Hiromi1</strain>
    </source>
</reference>
<dbReference type="Proteomes" id="UP000031631">
    <property type="component" value="Chromosome"/>
</dbReference>
<keyword evidence="1" id="KW-0472">Membrane</keyword>